<evidence type="ECO:0000313" key="1">
    <source>
        <dbReference type="EMBL" id="KAF9669161.1"/>
    </source>
</evidence>
<dbReference type="AlphaFoldDB" id="A0A835JGU0"/>
<dbReference type="Proteomes" id="UP000657918">
    <property type="component" value="Unassembled WGS sequence"/>
</dbReference>
<proteinExistence type="predicted"/>
<reference evidence="1 2" key="1">
    <citation type="submission" date="2020-10" db="EMBL/GenBank/DDBJ databases">
        <title>Plant Genome Project.</title>
        <authorList>
            <person name="Zhang R.-G."/>
        </authorList>
    </citation>
    <scope>NUCLEOTIDE SEQUENCE [LARGE SCALE GENOMIC DNA]</scope>
    <source>
        <strain evidence="1">FAFU-HL-1</strain>
        <tissue evidence="1">Leaf</tissue>
    </source>
</reference>
<keyword evidence="2" id="KW-1185">Reference proteome</keyword>
<dbReference type="EMBL" id="JADGMS010000014">
    <property type="protein sequence ID" value="KAF9669161.1"/>
    <property type="molecule type" value="Genomic_DNA"/>
</dbReference>
<dbReference type="OrthoDB" id="10481766at2759"/>
<organism evidence="1 2">
    <name type="scientific">Salix dunnii</name>
    <dbReference type="NCBI Taxonomy" id="1413687"/>
    <lineage>
        <taxon>Eukaryota</taxon>
        <taxon>Viridiplantae</taxon>
        <taxon>Streptophyta</taxon>
        <taxon>Embryophyta</taxon>
        <taxon>Tracheophyta</taxon>
        <taxon>Spermatophyta</taxon>
        <taxon>Magnoliopsida</taxon>
        <taxon>eudicotyledons</taxon>
        <taxon>Gunneridae</taxon>
        <taxon>Pentapetalae</taxon>
        <taxon>rosids</taxon>
        <taxon>fabids</taxon>
        <taxon>Malpighiales</taxon>
        <taxon>Salicaceae</taxon>
        <taxon>Saliceae</taxon>
        <taxon>Salix</taxon>
    </lineage>
</organism>
<comment type="caution">
    <text evidence="1">The sequence shown here is derived from an EMBL/GenBank/DDBJ whole genome shotgun (WGS) entry which is preliminary data.</text>
</comment>
<name>A0A835JGU0_9ROSI</name>
<protein>
    <submittedName>
        <fullName evidence="1">Uncharacterized protein</fullName>
    </submittedName>
</protein>
<gene>
    <name evidence="1" type="ORF">SADUNF_Sadunf14G0079200</name>
</gene>
<accession>A0A835JGU0</accession>
<sequence length="94" mass="10433">MDGLFAIWKGHTLRRQLRRTTGRTLILHGHECVTGLAFPFLDNINTIAESVFATTGVGDAVSPTNIVRNAASNCASRCFWIESFTHAIALRFNR</sequence>
<evidence type="ECO:0000313" key="2">
    <source>
        <dbReference type="Proteomes" id="UP000657918"/>
    </source>
</evidence>